<dbReference type="InterPro" id="IPR048405">
    <property type="entry name" value="GldM_Ig-like-1"/>
</dbReference>
<protein>
    <submittedName>
        <fullName evidence="5">Gliding motility protein GldM</fullName>
    </submittedName>
</protein>
<dbReference type="InterPro" id="IPR022719">
    <property type="entry name" value="Motility-assoc_prot_GldM_C"/>
</dbReference>
<accession>A0A917E6T3</accession>
<reference evidence="5 6" key="1">
    <citation type="journal article" date="2014" name="Int. J. Syst. Evol. Microbiol.">
        <title>Complete genome sequence of Corynebacterium casei LMG S-19264T (=DSM 44701T), isolated from a smear-ripened cheese.</title>
        <authorList>
            <consortium name="US DOE Joint Genome Institute (JGI-PGF)"/>
            <person name="Walter F."/>
            <person name="Albersmeier A."/>
            <person name="Kalinowski J."/>
            <person name="Ruckert C."/>
        </authorList>
    </citation>
    <scope>NUCLEOTIDE SEQUENCE [LARGE SCALE GENOMIC DNA]</scope>
    <source>
        <strain evidence="5 6">CGMCC 1.12925</strain>
    </source>
</reference>
<evidence type="ECO:0000259" key="4">
    <source>
        <dbReference type="Pfam" id="PF21602"/>
    </source>
</evidence>
<feature type="domain" description="Gliding motility-associated protein GldM second immunoglobulin-like" evidence="4">
    <location>
        <begin position="337"/>
        <end position="416"/>
    </location>
</feature>
<proteinExistence type="predicted"/>
<dbReference type="EMBL" id="BMGL01000004">
    <property type="protein sequence ID" value="GGE08920.1"/>
    <property type="molecule type" value="Genomic_DNA"/>
</dbReference>
<evidence type="ECO:0000259" key="1">
    <source>
        <dbReference type="Pfam" id="PF12080"/>
    </source>
</evidence>
<dbReference type="Pfam" id="PF12081">
    <property type="entry name" value="GldM_1st"/>
    <property type="match status" value="1"/>
</dbReference>
<sequence>MAGGKETPRQKMINLMYLVFIAMLALNMSKEVLSAFGQINESLVESSSNFEDKNSQALAQLKQKAQDQPEQFGKIYDEAKKVVAHTNELYGYLGSVKQEFLSSVENPTDYETMDKDSYVSEYFRKGDQLKPDGEAFLNNMRSYKDKMVSLLGDDPTYAPFVKTIKEKFSAADVMPRDAGENATPLNYINYHFVGYPLISTITKLSNLQHDLKIIENEILSVKLAGQLTSIASMDNYSTLLQQPKGAYYQGEAFDGSVVLGRVDESTVPDEVDLKFNGRKLQKDKDYTIEAGQVKLNVTASSVGDQKIEGKLIFLQDGKPVEVPVDQSFQVIPKPNQAIVSADKMNVVYRGVDNPITVSMPGVPENNVQVSAPGQNLKKLSGSKYNLVPSTGKEVKINVTGTIDGQSFPSTAVFRIKSLPRPTGSIRGQIPEGKPINITKSALSRSPVGAEFENFDFDIKAVVKRFSVRVPGRPAVTVSGNTFDGAAQQLLNFANAGDVLTIFDIKADVPGVNVPSPTSFEVQLTN</sequence>
<dbReference type="AlphaFoldDB" id="A0A917E6T3"/>
<dbReference type="RefSeq" id="WP_188405524.1">
    <property type="nucleotide sequence ID" value="NZ_BMGL01000004.1"/>
</dbReference>
<feature type="domain" description="Gliding motility-associated protein GldM first immunoglobulin-like" evidence="3">
    <location>
        <begin position="230"/>
        <end position="332"/>
    </location>
</feature>
<name>A0A917E6T3_9FLAO</name>
<dbReference type="InterPro" id="IPR022720">
    <property type="entry name" value="Motility-assoc_prot_GldM_N"/>
</dbReference>
<evidence type="ECO:0000259" key="2">
    <source>
        <dbReference type="Pfam" id="PF12081"/>
    </source>
</evidence>
<dbReference type="NCBIfam" id="TIGR03517">
    <property type="entry name" value="GldM_gliding"/>
    <property type="match status" value="1"/>
</dbReference>
<keyword evidence="6" id="KW-1185">Reference proteome</keyword>
<dbReference type="InterPro" id="IPR019859">
    <property type="entry name" value="Motility-assoc_prot_GldM"/>
</dbReference>
<evidence type="ECO:0000259" key="3">
    <source>
        <dbReference type="Pfam" id="PF21601"/>
    </source>
</evidence>
<evidence type="ECO:0000313" key="6">
    <source>
        <dbReference type="Proteomes" id="UP000599688"/>
    </source>
</evidence>
<dbReference type="Pfam" id="PF21601">
    <property type="entry name" value="GldM_2nd"/>
    <property type="match status" value="1"/>
</dbReference>
<organism evidence="5 6">
    <name type="scientific">Psychroflexus salis</name>
    <dbReference type="NCBI Taxonomy" id="1526574"/>
    <lineage>
        <taxon>Bacteria</taxon>
        <taxon>Pseudomonadati</taxon>
        <taxon>Bacteroidota</taxon>
        <taxon>Flavobacteriia</taxon>
        <taxon>Flavobacteriales</taxon>
        <taxon>Flavobacteriaceae</taxon>
        <taxon>Psychroflexus</taxon>
    </lineage>
</organism>
<dbReference type="Pfam" id="PF21602">
    <property type="entry name" value="GldM_3rd"/>
    <property type="match status" value="1"/>
</dbReference>
<evidence type="ECO:0000313" key="5">
    <source>
        <dbReference type="EMBL" id="GGE08920.1"/>
    </source>
</evidence>
<dbReference type="Proteomes" id="UP000599688">
    <property type="component" value="Unassembled WGS sequence"/>
</dbReference>
<feature type="domain" description="Gliding motility-associated protein GldM N-terminal" evidence="2">
    <location>
        <begin position="31"/>
        <end position="220"/>
    </location>
</feature>
<feature type="domain" description="Gliding motility-associated protein GldM C-terminal" evidence="1">
    <location>
        <begin position="419"/>
        <end position="511"/>
    </location>
</feature>
<comment type="caution">
    <text evidence="5">The sequence shown here is derived from an EMBL/GenBank/DDBJ whole genome shotgun (WGS) entry which is preliminary data.</text>
</comment>
<gene>
    <name evidence="5" type="primary">gldM</name>
    <name evidence="5" type="ORF">GCM10010831_08120</name>
</gene>
<dbReference type="Pfam" id="PF12080">
    <property type="entry name" value="GldM_4th"/>
    <property type="match status" value="1"/>
</dbReference>
<dbReference type="InterPro" id="IPR048406">
    <property type="entry name" value="GldM_Ig-like-2"/>
</dbReference>